<keyword evidence="11" id="KW-0234">DNA repair</keyword>
<dbReference type="CDD" id="cd00114">
    <property type="entry name" value="LIGANc"/>
    <property type="match status" value="1"/>
</dbReference>
<evidence type="ECO:0000256" key="6">
    <source>
        <dbReference type="ARBA" id="ARBA00022723"/>
    </source>
</evidence>
<dbReference type="Gene3D" id="3.40.50.10190">
    <property type="entry name" value="BRCT domain"/>
    <property type="match status" value="1"/>
</dbReference>
<sequence length="698" mass="77749">MADSTTKKLERLRDKIRRHERLYYIEDNPEISDPEFDALMRELVELEKNNPGLVTSDSPSQRVGGAVASELAPVTHNPNAPMLSLDNTYNVEELEKFHKRVVKILGEETFEYTVEQKIDGLGVSLVYEDGIFVQGATRGDGTRGEDVTSNLKTIRSVPLKAPKIAGLERFEVRGEVYLSRKAFEAINARREEEGQPLFANPRNCAAGSLRLLDSSITARRPLNMLAYALIVTSADGRPMSHPKASSQHEAMELLKSLGFNVPYIQLCHSLDDVKKVIADFETQKENLPYEIDGIVIKVNSHRRQRLLGFTSKFPRWAVAYKYSAKQATTVVRDIVAQVGRTGAITPVAILEPVEISGSTVSRATLHNEDEIKRKDIRIGDTVFIEKAGEIIPRVVKVVTTKRSGKERVFLMPRNCPVCGAGIARPAKETVTYTNKGKIRAVKNKDGSPEEEKVARCQNAACPAQARGRLIHFASRNAMDIDHVGPSLVDQLLDKELIHDAADLFTLSINDLIRLEKIKEKSAENIVNAIEESKNRGLERLLFALGIRYVGEKTAKFLAEKYKSIDKIIKEPESELKEVHEIGPRVAESVASFFAQKENIALVEKLKDAGVSTKATMRAAQFRPFAGKVFVLTGTMASMKRKEAESEIEFYGGRTTLSVTTKTDYLVAGAKPGSKLSKAKKYKIKILNEKEFKELLSQK</sequence>
<dbReference type="PANTHER" id="PTHR23389:SF9">
    <property type="entry name" value="DNA LIGASE"/>
    <property type="match status" value="1"/>
</dbReference>
<keyword evidence="5" id="KW-0235">DNA replication</keyword>
<dbReference type="Gene3D" id="1.10.287.610">
    <property type="entry name" value="Helix hairpin bin"/>
    <property type="match status" value="1"/>
</dbReference>
<dbReference type="PANTHER" id="PTHR23389">
    <property type="entry name" value="CHROMOSOME TRANSMISSION FIDELITY FACTOR 18"/>
    <property type="match status" value="1"/>
</dbReference>
<evidence type="ECO:0000256" key="7">
    <source>
        <dbReference type="ARBA" id="ARBA00022763"/>
    </source>
</evidence>
<dbReference type="NCBIfam" id="TIGR00575">
    <property type="entry name" value="dnlj"/>
    <property type="match status" value="1"/>
</dbReference>
<gene>
    <name evidence="14" type="ORF">MNBD_NITROSPINAE03-1129</name>
</gene>
<evidence type="ECO:0000256" key="11">
    <source>
        <dbReference type="ARBA" id="ARBA00023204"/>
    </source>
</evidence>
<dbReference type="EMBL" id="UOGB01000284">
    <property type="protein sequence ID" value="VAX23953.1"/>
    <property type="molecule type" value="Genomic_DNA"/>
</dbReference>
<dbReference type="InterPro" id="IPR001679">
    <property type="entry name" value="DNA_ligase"/>
</dbReference>
<evidence type="ECO:0000256" key="2">
    <source>
        <dbReference type="ARBA" id="ARBA00004067"/>
    </source>
</evidence>
<dbReference type="Pfam" id="PF03120">
    <property type="entry name" value="OB_DNA_ligase"/>
    <property type="match status" value="1"/>
</dbReference>
<dbReference type="FunFam" id="3.30.470.30:FF:000001">
    <property type="entry name" value="DNA ligase"/>
    <property type="match status" value="1"/>
</dbReference>
<dbReference type="FunFam" id="1.10.150.20:FF:000006">
    <property type="entry name" value="DNA ligase"/>
    <property type="match status" value="1"/>
</dbReference>
<dbReference type="InterPro" id="IPR041663">
    <property type="entry name" value="DisA/LigA_HHH"/>
</dbReference>
<dbReference type="InterPro" id="IPR010994">
    <property type="entry name" value="RuvA_2-like"/>
</dbReference>
<reference evidence="14" key="1">
    <citation type="submission" date="2018-06" db="EMBL/GenBank/DDBJ databases">
        <authorList>
            <person name="Zhirakovskaya E."/>
        </authorList>
    </citation>
    <scope>NUCLEOTIDE SEQUENCE</scope>
</reference>
<dbReference type="FunFam" id="1.10.287.610:FF:000002">
    <property type="entry name" value="DNA ligase"/>
    <property type="match status" value="1"/>
</dbReference>
<dbReference type="SMART" id="SM00532">
    <property type="entry name" value="LIGANc"/>
    <property type="match status" value="1"/>
</dbReference>
<dbReference type="InterPro" id="IPR013840">
    <property type="entry name" value="DNAligase_N"/>
</dbReference>
<dbReference type="FunFam" id="1.10.150.20:FF:000007">
    <property type="entry name" value="DNA ligase"/>
    <property type="match status" value="1"/>
</dbReference>
<dbReference type="PIRSF" id="PIRSF001604">
    <property type="entry name" value="LigA"/>
    <property type="match status" value="1"/>
</dbReference>
<dbReference type="InterPro" id="IPR036420">
    <property type="entry name" value="BRCT_dom_sf"/>
</dbReference>
<dbReference type="SUPFAM" id="SSF50249">
    <property type="entry name" value="Nucleic acid-binding proteins"/>
    <property type="match status" value="1"/>
</dbReference>
<evidence type="ECO:0000256" key="3">
    <source>
        <dbReference type="ARBA" id="ARBA00012722"/>
    </source>
</evidence>
<evidence type="ECO:0000256" key="5">
    <source>
        <dbReference type="ARBA" id="ARBA00022705"/>
    </source>
</evidence>
<dbReference type="PROSITE" id="PS50172">
    <property type="entry name" value="BRCT"/>
    <property type="match status" value="1"/>
</dbReference>
<dbReference type="Gene3D" id="2.40.50.140">
    <property type="entry name" value="Nucleic acid-binding proteins"/>
    <property type="match status" value="1"/>
</dbReference>
<dbReference type="PROSITE" id="PS01056">
    <property type="entry name" value="DNA_LIGASE_N2"/>
    <property type="match status" value="1"/>
</dbReference>
<dbReference type="Pfam" id="PF12826">
    <property type="entry name" value="HHH_2"/>
    <property type="match status" value="1"/>
</dbReference>
<dbReference type="PROSITE" id="PS01055">
    <property type="entry name" value="DNA_LIGASE_N1"/>
    <property type="match status" value="1"/>
</dbReference>
<dbReference type="Gene3D" id="6.20.10.30">
    <property type="match status" value="1"/>
</dbReference>
<accession>A0A3B1CGS1</accession>
<dbReference type="FunFam" id="2.40.50.140:FF:000012">
    <property type="entry name" value="DNA ligase"/>
    <property type="match status" value="1"/>
</dbReference>
<evidence type="ECO:0000256" key="12">
    <source>
        <dbReference type="ARBA" id="ARBA00034005"/>
    </source>
</evidence>
<dbReference type="NCBIfam" id="NF005932">
    <property type="entry name" value="PRK07956.1"/>
    <property type="match status" value="1"/>
</dbReference>
<keyword evidence="6" id="KW-0479">Metal-binding</keyword>
<dbReference type="GO" id="GO:0005829">
    <property type="term" value="C:cytosol"/>
    <property type="evidence" value="ECO:0007669"/>
    <property type="project" value="TreeGrafter"/>
</dbReference>
<evidence type="ECO:0000256" key="4">
    <source>
        <dbReference type="ARBA" id="ARBA00022598"/>
    </source>
</evidence>
<dbReference type="InterPro" id="IPR012340">
    <property type="entry name" value="NA-bd_OB-fold"/>
</dbReference>
<evidence type="ECO:0000256" key="8">
    <source>
        <dbReference type="ARBA" id="ARBA00022833"/>
    </source>
</evidence>
<dbReference type="Pfam" id="PF01653">
    <property type="entry name" value="DNA_ligase_aden"/>
    <property type="match status" value="1"/>
</dbReference>
<dbReference type="Gene3D" id="1.10.150.20">
    <property type="entry name" value="5' to 3' exonuclease, C-terminal subdomain"/>
    <property type="match status" value="2"/>
</dbReference>
<comment type="cofactor">
    <cofactor evidence="1">
        <name>Mg(2+)</name>
        <dbReference type="ChEBI" id="CHEBI:18420"/>
    </cofactor>
</comment>
<comment type="function">
    <text evidence="2">DNA ligase that catalyzes the formation of phosphodiester linkages between 5'-phosphoryl and 3'-hydroxyl groups in double-stranded DNA using NAD as a coenzyme and as the energy source for the reaction. It is essential for DNA replication and repair of damaged DNA.</text>
</comment>
<dbReference type="SMART" id="SM00292">
    <property type="entry name" value="BRCT"/>
    <property type="match status" value="1"/>
</dbReference>
<dbReference type="Pfam" id="PF14520">
    <property type="entry name" value="HHH_5"/>
    <property type="match status" value="1"/>
</dbReference>
<dbReference type="CDD" id="cd17748">
    <property type="entry name" value="BRCT_DNA_ligase_like"/>
    <property type="match status" value="1"/>
</dbReference>
<dbReference type="SUPFAM" id="SSF52113">
    <property type="entry name" value="BRCT domain"/>
    <property type="match status" value="1"/>
</dbReference>
<dbReference type="InterPro" id="IPR013839">
    <property type="entry name" value="DNAligase_adenylation"/>
</dbReference>
<organism evidence="14">
    <name type="scientific">hydrothermal vent metagenome</name>
    <dbReference type="NCBI Taxonomy" id="652676"/>
    <lineage>
        <taxon>unclassified sequences</taxon>
        <taxon>metagenomes</taxon>
        <taxon>ecological metagenomes</taxon>
    </lineage>
</organism>
<name>A0A3B1CGS1_9ZZZZ</name>
<evidence type="ECO:0000256" key="9">
    <source>
        <dbReference type="ARBA" id="ARBA00022842"/>
    </source>
</evidence>
<dbReference type="SMART" id="SM00278">
    <property type="entry name" value="HhH1"/>
    <property type="match status" value="3"/>
</dbReference>
<dbReference type="HAMAP" id="MF_01588">
    <property type="entry name" value="DNA_ligase_A"/>
    <property type="match status" value="1"/>
</dbReference>
<keyword evidence="9" id="KW-0460">Magnesium</keyword>
<evidence type="ECO:0000313" key="14">
    <source>
        <dbReference type="EMBL" id="VAX23953.1"/>
    </source>
</evidence>
<dbReference type="InterPro" id="IPR001357">
    <property type="entry name" value="BRCT_dom"/>
</dbReference>
<evidence type="ECO:0000259" key="13">
    <source>
        <dbReference type="PROSITE" id="PS50172"/>
    </source>
</evidence>
<comment type="catalytic activity">
    <reaction evidence="12">
        <text>NAD(+) + (deoxyribonucleotide)n-3'-hydroxyl + 5'-phospho-(deoxyribonucleotide)m = (deoxyribonucleotide)n+m + AMP + beta-nicotinamide D-nucleotide.</text>
        <dbReference type="EC" id="6.5.1.2"/>
    </reaction>
</comment>
<evidence type="ECO:0000256" key="1">
    <source>
        <dbReference type="ARBA" id="ARBA00001946"/>
    </source>
</evidence>
<keyword evidence="7" id="KW-0227">DNA damage</keyword>
<evidence type="ECO:0000256" key="10">
    <source>
        <dbReference type="ARBA" id="ARBA00023027"/>
    </source>
</evidence>
<dbReference type="GO" id="GO:0006281">
    <property type="term" value="P:DNA repair"/>
    <property type="evidence" value="ECO:0007669"/>
    <property type="project" value="UniProtKB-KW"/>
</dbReference>
<keyword evidence="4 14" id="KW-0436">Ligase</keyword>
<dbReference type="GO" id="GO:0003911">
    <property type="term" value="F:DNA ligase (NAD+) activity"/>
    <property type="evidence" value="ECO:0007669"/>
    <property type="project" value="UniProtKB-EC"/>
</dbReference>
<protein>
    <recommendedName>
        <fullName evidence="3">DNA ligase (NAD(+))</fullName>
        <ecNumber evidence="3">6.5.1.2</ecNumber>
    </recommendedName>
</protein>
<keyword evidence="10" id="KW-0520">NAD</keyword>
<keyword evidence="8" id="KW-0862">Zinc</keyword>
<dbReference type="SUPFAM" id="SSF47781">
    <property type="entry name" value="RuvA domain 2-like"/>
    <property type="match status" value="1"/>
</dbReference>
<proteinExistence type="inferred from homology"/>
<dbReference type="InterPro" id="IPR033136">
    <property type="entry name" value="DNA_ligase_CS"/>
</dbReference>
<dbReference type="GO" id="GO:0006260">
    <property type="term" value="P:DNA replication"/>
    <property type="evidence" value="ECO:0007669"/>
    <property type="project" value="UniProtKB-KW"/>
</dbReference>
<dbReference type="InterPro" id="IPR004150">
    <property type="entry name" value="NAD_DNA_ligase_OB"/>
</dbReference>
<dbReference type="InterPro" id="IPR003583">
    <property type="entry name" value="Hlx-hairpin-Hlx_DNA-bd_motif"/>
</dbReference>
<dbReference type="GO" id="GO:0003677">
    <property type="term" value="F:DNA binding"/>
    <property type="evidence" value="ECO:0007669"/>
    <property type="project" value="InterPro"/>
</dbReference>
<dbReference type="SUPFAM" id="SSF56091">
    <property type="entry name" value="DNA ligase/mRNA capping enzyme, catalytic domain"/>
    <property type="match status" value="1"/>
</dbReference>
<feature type="domain" description="BRCT" evidence="13">
    <location>
        <begin position="619"/>
        <end position="698"/>
    </location>
</feature>
<dbReference type="InterPro" id="IPR018239">
    <property type="entry name" value="DNA_ligase_AS"/>
</dbReference>
<dbReference type="AlphaFoldDB" id="A0A3B1CGS1"/>
<dbReference type="EC" id="6.5.1.2" evidence="3"/>
<dbReference type="Pfam" id="PF00533">
    <property type="entry name" value="BRCT"/>
    <property type="match status" value="1"/>
</dbReference>
<dbReference type="GO" id="GO:0046872">
    <property type="term" value="F:metal ion binding"/>
    <property type="evidence" value="ECO:0007669"/>
    <property type="project" value="UniProtKB-KW"/>
</dbReference>
<dbReference type="Gene3D" id="3.30.470.30">
    <property type="entry name" value="DNA ligase/mRNA capping enzyme"/>
    <property type="match status" value="1"/>
</dbReference>